<dbReference type="PANTHER" id="PTHR44163:SF1">
    <property type="entry name" value="U3 SMALL NUCLEOLAR RNA-ASSOCIATED PROTEIN 4 HOMOLOG"/>
    <property type="match status" value="1"/>
</dbReference>
<dbReference type="Pfam" id="PF16755">
    <property type="entry name" value="Beta-prop_NUP159_NUP214"/>
    <property type="match status" value="1"/>
</dbReference>
<dbReference type="STRING" id="65357.A0A024GLK3"/>
<evidence type="ECO:0000256" key="1">
    <source>
        <dbReference type="ARBA" id="ARBA00004123"/>
    </source>
</evidence>
<dbReference type="SUPFAM" id="SSF47113">
    <property type="entry name" value="Histone-fold"/>
    <property type="match status" value="1"/>
</dbReference>
<dbReference type="AlphaFoldDB" id="A0A024GLK3"/>
<keyword evidence="2" id="KW-0813">Transport</keyword>
<dbReference type="InterPro" id="IPR046351">
    <property type="entry name" value="UTP4"/>
</dbReference>
<protein>
    <recommendedName>
        <fullName evidence="6">Nucleoporin Nup159/Nup146 N-terminal domain-containing protein</fullName>
    </recommendedName>
</protein>
<accession>A0A024GLK3</accession>
<proteinExistence type="predicted"/>
<keyword evidence="3" id="KW-0539">Nucleus</keyword>
<feature type="repeat" description="WD" evidence="4">
    <location>
        <begin position="174"/>
        <end position="215"/>
    </location>
</feature>
<gene>
    <name evidence="7" type="ORF">BN9_082000</name>
</gene>
<feature type="compositionally biased region" description="Polar residues" evidence="5">
    <location>
        <begin position="801"/>
        <end position="810"/>
    </location>
</feature>
<dbReference type="Pfam" id="PF00400">
    <property type="entry name" value="WD40"/>
    <property type="match status" value="1"/>
</dbReference>
<dbReference type="InterPro" id="IPR036322">
    <property type="entry name" value="WD40_repeat_dom_sf"/>
</dbReference>
<feature type="domain" description="Nucleoporin Nup159/Nup146 N-terminal" evidence="6">
    <location>
        <begin position="458"/>
        <end position="598"/>
    </location>
</feature>
<comment type="subcellular location">
    <subcellularLocation>
        <location evidence="1">Nucleus</location>
    </subcellularLocation>
</comment>
<evidence type="ECO:0000313" key="7">
    <source>
        <dbReference type="EMBL" id="CCI47222.1"/>
    </source>
</evidence>
<dbReference type="InterPro" id="IPR015943">
    <property type="entry name" value="WD40/YVTN_repeat-like_dom_sf"/>
</dbReference>
<dbReference type="InterPro" id="IPR009072">
    <property type="entry name" value="Histone-fold"/>
</dbReference>
<dbReference type="GO" id="GO:0000462">
    <property type="term" value="P:maturation of SSU-rRNA from tricistronic rRNA transcript (SSU-rRNA, 5.8S rRNA, LSU-rRNA)"/>
    <property type="evidence" value="ECO:0007669"/>
    <property type="project" value="InterPro"/>
</dbReference>
<reference evidence="7 8" key="1">
    <citation type="submission" date="2012-05" db="EMBL/GenBank/DDBJ databases">
        <title>Recombination and specialization in a pathogen metapopulation.</title>
        <authorList>
            <person name="Gardiner A."/>
            <person name="Kemen E."/>
            <person name="Schultz-Larsen T."/>
            <person name="MacLean D."/>
            <person name="Van Oosterhout C."/>
            <person name="Jones J.D.G."/>
        </authorList>
    </citation>
    <scope>NUCLEOTIDE SEQUENCE [LARGE SCALE GENOMIC DNA]</scope>
    <source>
        <strain evidence="7 8">Ac Nc2</strain>
    </source>
</reference>
<dbReference type="CDD" id="cd22905">
    <property type="entry name" value="HFD_Dr1"/>
    <property type="match status" value="1"/>
</dbReference>
<feature type="region of interest" description="Disordered" evidence="5">
    <location>
        <begin position="800"/>
        <end position="823"/>
    </location>
</feature>
<dbReference type="Proteomes" id="UP000053237">
    <property type="component" value="Unassembled WGS sequence"/>
</dbReference>
<evidence type="ECO:0000313" key="8">
    <source>
        <dbReference type="Proteomes" id="UP000053237"/>
    </source>
</evidence>
<evidence type="ECO:0000256" key="2">
    <source>
        <dbReference type="ARBA" id="ARBA00022448"/>
    </source>
</evidence>
<comment type="caution">
    <text evidence="7">The sequence shown here is derived from an EMBL/GenBank/DDBJ whole genome shotgun (WGS) entry which is preliminary data.</text>
</comment>
<evidence type="ECO:0000256" key="5">
    <source>
        <dbReference type="SAM" id="MobiDB-lite"/>
    </source>
</evidence>
<dbReference type="InterPro" id="IPR039462">
    <property type="entry name" value="Nup159/Nup146_N"/>
</dbReference>
<dbReference type="GO" id="GO:0032040">
    <property type="term" value="C:small-subunit processome"/>
    <property type="evidence" value="ECO:0007669"/>
    <property type="project" value="TreeGrafter"/>
</dbReference>
<evidence type="ECO:0000259" key="6">
    <source>
        <dbReference type="Pfam" id="PF16755"/>
    </source>
</evidence>
<dbReference type="SUPFAM" id="SSF50978">
    <property type="entry name" value="WD40 repeat-like"/>
    <property type="match status" value="2"/>
</dbReference>
<dbReference type="PROSITE" id="PS50082">
    <property type="entry name" value="WD_REPEATS_2"/>
    <property type="match status" value="1"/>
</dbReference>
<dbReference type="OrthoDB" id="8883818at2759"/>
<keyword evidence="8" id="KW-1185">Reference proteome</keyword>
<organism evidence="7 8">
    <name type="scientific">Albugo candida</name>
    <dbReference type="NCBI Taxonomy" id="65357"/>
    <lineage>
        <taxon>Eukaryota</taxon>
        <taxon>Sar</taxon>
        <taxon>Stramenopiles</taxon>
        <taxon>Oomycota</taxon>
        <taxon>Peronosporomycetes</taxon>
        <taxon>Albuginales</taxon>
        <taxon>Albuginaceae</taxon>
        <taxon>Albugo</taxon>
    </lineage>
</organism>
<sequence length="847" mass="95553">MSTGRKRKSNACNGSAQCAEADRELSQVASKKTFVHRCRFVDWVPESIDAMTCNFDGNKLAVARSDGTIEVWQMHSDTKWEIDSIIAGSKDCQITSMWWSTQHQRRLFVTSLNGTLWEVDVSLLLRKRIVDSNGGPIWCSGFNETKQQLAIGCEDGRVRLFSIADDDLHFYKGFVSTSKRIVSLSWHIEKNLIYTGSEDGIIYRWNATTGRNESRITLDTVANNHSVVWSLLVLQDDTLVSGDSFGNLCFWDGETGTLLQKFTHLTADILTLCTDSKNSVLYASGVDAQVAEYRSVTDASDKCLADRRSWKYSYSNRAHSHDVRALAIAPIKSADEKHFGRLFSGGLDTQLISYRINTFHTHRPWKMPSMPYRGTFALSSEKRILLMQKARSLDLWQLSATASAPEVGALQETLALQLNISGNSNVTCSSISSDGQYIACATVDDIKLFRLPHNGQYSPEKIVLSDVIARNGARALAFSPDSMRLVVATTSAFQLHVVDLKRLEIVQSYFIEEEDVVIQMFKVSNDAQWLAVLDTHNRLTVLNLDTMQLHCQLSLSHEKMTNFGFNPPGSLLMVTVASDSLVVYDLESKSLSDWSRSNVRQLEASEFRAKLRHLKGVALRPNQPNTAYLYSQSSLAKIDMSTTGNGNKQAKKFIKNGKENIEEDPSFCTTINQFRPVAYAEFLTSKELVVVETPWLKYKCTEILIGYVCYQHYRMPNGMLSRSTIEEHLSQRLPSEYRITTDTIDYINECVTEFVRITAEEANRLAELGASKEQFRVQESHLITAANNLALHTLLPDVESQRQTNRQIQNTKRKRDRAKMSGSEELIVEQKKLFELASNKAKSEGWQ</sequence>
<dbReference type="PANTHER" id="PTHR44163">
    <property type="entry name" value="U3 SMALL NUCLEOLAR RNA-ASSOCIATED PROTEIN 4 HOMOLOG"/>
    <property type="match status" value="1"/>
</dbReference>
<dbReference type="Gene3D" id="1.10.20.10">
    <property type="entry name" value="Histone, subunit A"/>
    <property type="match status" value="1"/>
</dbReference>
<dbReference type="EMBL" id="CAIX01000157">
    <property type="protein sequence ID" value="CCI47222.1"/>
    <property type="molecule type" value="Genomic_DNA"/>
</dbReference>
<dbReference type="InParanoid" id="A0A024GLK3"/>
<name>A0A024GLK3_9STRA</name>
<dbReference type="GO" id="GO:0003723">
    <property type="term" value="F:RNA binding"/>
    <property type="evidence" value="ECO:0007669"/>
    <property type="project" value="TreeGrafter"/>
</dbReference>
<dbReference type="GO" id="GO:0046982">
    <property type="term" value="F:protein heterodimerization activity"/>
    <property type="evidence" value="ECO:0007669"/>
    <property type="project" value="InterPro"/>
</dbReference>
<evidence type="ECO:0000256" key="4">
    <source>
        <dbReference type="PROSITE-ProRule" id="PRU00221"/>
    </source>
</evidence>
<dbReference type="InterPro" id="IPR001680">
    <property type="entry name" value="WD40_rpt"/>
</dbReference>
<dbReference type="Gene3D" id="2.130.10.10">
    <property type="entry name" value="YVTN repeat-like/Quinoprotein amine dehydrogenase"/>
    <property type="match status" value="3"/>
</dbReference>
<keyword evidence="4" id="KW-0853">WD repeat</keyword>
<dbReference type="GO" id="GO:0030686">
    <property type="term" value="C:90S preribosome"/>
    <property type="evidence" value="ECO:0007669"/>
    <property type="project" value="InterPro"/>
</dbReference>
<dbReference type="SMART" id="SM00320">
    <property type="entry name" value="WD40"/>
    <property type="match status" value="10"/>
</dbReference>
<dbReference type="GO" id="GO:0034455">
    <property type="term" value="C:t-UTP complex"/>
    <property type="evidence" value="ECO:0007669"/>
    <property type="project" value="TreeGrafter"/>
</dbReference>
<evidence type="ECO:0000256" key="3">
    <source>
        <dbReference type="ARBA" id="ARBA00023242"/>
    </source>
</evidence>